<dbReference type="InterPro" id="IPR013968">
    <property type="entry name" value="PKS_KR"/>
</dbReference>
<dbReference type="PROSITE" id="PS50075">
    <property type="entry name" value="CARRIER"/>
    <property type="match status" value="1"/>
</dbReference>
<dbReference type="InterPro" id="IPR036736">
    <property type="entry name" value="ACP-like_sf"/>
</dbReference>
<dbReference type="VEuPathDB" id="FungiDB:ATEG_02795"/>
<gene>
    <name evidence="6" type="ORF">ATEG_02795</name>
</gene>
<evidence type="ECO:0000256" key="3">
    <source>
        <dbReference type="ARBA" id="ARBA00022603"/>
    </source>
</evidence>
<sequence>MAMEVLPQSWTLCITDRPRDVADPSSVALAHKHVQTHLPPVGGVVNGALMMGDAAFADLTLTDMLRIFAPKLEGTHLLDDLYGGVDLDFFLLMGSLTGPCGIFHQTAYAAATEYMAALVHQRHLRGQAASIVHPSQIRGVGYIAGLDESLRDRLEQGIGPLCLSERDLLELVAEGILSGRPGSARSPEALGGFRMTDPNGYPDVRWYRSPKMWSFIKHFCQSEVTTTAHTEVTLRDQLLTTANMPEATEIIAHGLCEKLRRKLLLPDHTPLPTTGLLTNIGVDSLIAVDLRTWFIKEMGVDMPVLQLLGGSSLEVLAATAAN</sequence>
<keyword evidence="1" id="KW-0596">Phosphopantetheine</keyword>
<keyword evidence="3" id="KW-0489">Methyltransferase</keyword>
<dbReference type="STRING" id="341663.Q0CU39"/>
<dbReference type="GeneID" id="4317841"/>
<feature type="domain" description="Carrier" evidence="5">
    <location>
        <begin position="246"/>
        <end position="322"/>
    </location>
</feature>
<dbReference type="GO" id="GO:0044550">
    <property type="term" value="P:secondary metabolite biosynthetic process"/>
    <property type="evidence" value="ECO:0007669"/>
    <property type="project" value="TreeGrafter"/>
</dbReference>
<dbReference type="InterPro" id="IPR020806">
    <property type="entry name" value="PKS_PP-bd"/>
</dbReference>
<dbReference type="SUPFAM" id="SSF51735">
    <property type="entry name" value="NAD(P)-binding Rossmann-fold domains"/>
    <property type="match status" value="1"/>
</dbReference>
<evidence type="ECO:0000256" key="2">
    <source>
        <dbReference type="ARBA" id="ARBA00022553"/>
    </source>
</evidence>
<dbReference type="Proteomes" id="UP000007963">
    <property type="component" value="Unassembled WGS sequence"/>
</dbReference>
<evidence type="ECO:0000256" key="1">
    <source>
        <dbReference type="ARBA" id="ARBA00022450"/>
    </source>
</evidence>
<dbReference type="GO" id="GO:0004312">
    <property type="term" value="F:fatty acid synthase activity"/>
    <property type="evidence" value="ECO:0007669"/>
    <property type="project" value="TreeGrafter"/>
</dbReference>
<dbReference type="SUPFAM" id="SSF47336">
    <property type="entry name" value="ACP-like"/>
    <property type="match status" value="1"/>
</dbReference>
<dbReference type="InterPro" id="IPR050091">
    <property type="entry name" value="PKS_NRPS_Biosynth_Enz"/>
</dbReference>
<dbReference type="InterPro" id="IPR009081">
    <property type="entry name" value="PP-bd_ACP"/>
</dbReference>
<dbReference type="GO" id="GO:0031177">
    <property type="term" value="F:phosphopantetheine binding"/>
    <property type="evidence" value="ECO:0007669"/>
    <property type="project" value="InterPro"/>
</dbReference>
<proteinExistence type="predicted"/>
<accession>Q0CU39</accession>
<dbReference type="SMART" id="SM00822">
    <property type="entry name" value="PKS_KR"/>
    <property type="match status" value="1"/>
</dbReference>
<dbReference type="PANTHER" id="PTHR43775:SF48">
    <property type="entry name" value="HIGHLY REDUCING POLYKETIDE SYNTHASE SDGA"/>
    <property type="match status" value="1"/>
</dbReference>
<dbReference type="PANTHER" id="PTHR43775">
    <property type="entry name" value="FATTY ACID SYNTHASE"/>
    <property type="match status" value="1"/>
</dbReference>
<dbReference type="InterPro" id="IPR036291">
    <property type="entry name" value="NAD(P)-bd_dom_sf"/>
</dbReference>
<dbReference type="HOGENOM" id="CLU_863264_0_0_1"/>
<dbReference type="Gene3D" id="3.40.50.720">
    <property type="entry name" value="NAD(P)-binding Rossmann-like Domain"/>
    <property type="match status" value="1"/>
</dbReference>
<organism evidence="6 7">
    <name type="scientific">Aspergillus terreus (strain NIH 2624 / FGSC A1156)</name>
    <dbReference type="NCBI Taxonomy" id="341663"/>
    <lineage>
        <taxon>Eukaryota</taxon>
        <taxon>Fungi</taxon>
        <taxon>Dikarya</taxon>
        <taxon>Ascomycota</taxon>
        <taxon>Pezizomycotina</taxon>
        <taxon>Eurotiomycetes</taxon>
        <taxon>Eurotiomycetidae</taxon>
        <taxon>Eurotiales</taxon>
        <taxon>Aspergillaceae</taxon>
        <taxon>Aspergillus</taxon>
        <taxon>Aspergillus subgen. Circumdati</taxon>
    </lineage>
</organism>
<dbReference type="AlphaFoldDB" id="Q0CU39"/>
<dbReference type="OMA" id="ILQQTHC"/>
<dbReference type="RefSeq" id="XP_001211973.1">
    <property type="nucleotide sequence ID" value="XM_001211973.1"/>
</dbReference>
<evidence type="ECO:0000313" key="7">
    <source>
        <dbReference type="Proteomes" id="UP000007963"/>
    </source>
</evidence>
<dbReference type="eggNOG" id="KOG1202">
    <property type="taxonomic scope" value="Eukaryota"/>
</dbReference>
<dbReference type="SMART" id="SM00823">
    <property type="entry name" value="PKS_PP"/>
    <property type="match status" value="1"/>
</dbReference>
<dbReference type="InterPro" id="IPR057326">
    <property type="entry name" value="KR_dom"/>
</dbReference>
<name>Q0CU39_ASPTN</name>
<dbReference type="Pfam" id="PF08659">
    <property type="entry name" value="KR"/>
    <property type="match status" value="1"/>
</dbReference>
<dbReference type="GO" id="GO:0006633">
    <property type="term" value="P:fatty acid biosynthetic process"/>
    <property type="evidence" value="ECO:0007669"/>
    <property type="project" value="TreeGrafter"/>
</dbReference>
<evidence type="ECO:0000259" key="5">
    <source>
        <dbReference type="PROSITE" id="PS50075"/>
    </source>
</evidence>
<keyword evidence="2" id="KW-0597">Phosphoprotein</keyword>
<reference evidence="7" key="1">
    <citation type="submission" date="2005-09" db="EMBL/GenBank/DDBJ databases">
        <title>Annotation of the Aspergillus terreus NIH2624 genome.</title>
        <authorList>
            <person name="Birren B.W."/>
            <person name="Lander E.S."/>
            <person name="Galagan J.E."/>
            <person name="Nusbaum C."/>
            <person name="Devon K."/>
            <person name="Henn M."/>
            <person name="Ma L.-J."/>
            <person name="Jaffe D.B."/>
            <person name="Butler J."/>
            <person name="Alvarez P."/>
            <person name="Gnerre S."/>
            <person name="Grabherr M."/>
            <person name="Kleber M."/>
            <person name="Mauceli E.W."/>
            <person name="Brockman W."/>
            <person name="Rounsley S."/>
            <person name="Young S.K."/>
            <person name="LaButti K."/>
            <person name="Pushparaj V."/>
            <person name="DeCaprio D."/>
            <person name="Crawford M."/>
            <person name="Koehrsen M."/>
            <person name="Engels R."/>
            <person name="Montgomery P."/>
            <person name="Pearson M."/>
            <person name="Howarth C."/>
            <person name="Larson L."/>
            <person name="Luoma S."/>
            <person name="White J."/>
            <person name="Alvarado L."/>
            <person name="Kodira C.D."/>
            <person name="Zeng Q."/>
            <person name="Oleary S."/>
            <person name="Yandava C."/>
            <person name="Denning D.W."/>
            <person name="Nierman W.C."/>
            <person name="Milne T."/>
            <person name="Madden K."/>
        </authorList>
    </citation>
    <scope>NUCLEOTIDE SEQUENCE [LARGE SCALE GENOMIC DNA]</scope>
    <source>
        <strain evidence="7">NIH 2624 / FGSC A1156</strain>
    </source>
</reference>
<dbReference type="EMBL" id="CH476597">
    <property type="protein sequence ID" value="EAU36069.1"/>
    <property type="molecule type" value="Genomic_DNA"/>
</dbReference>
<evidence type="ECO:0000313" key="6">
    <source>
        <dbReference type="EMBL" id="EAU36069.1"/>
    </source>
</evidence>
<protein>
    <recommendedName>
        <fullName evidence="5">Carrier domain-containing protein</fullName>
    </recommendedName>
</protein>
<dbReference type="Pfam" id="PF00550">
    <property type="entry name" value="PP-binding"/>
    <property type="match status" value="1"/>
</dbReference>
<keyword evidence="4" id="KW-0511">Multifunctional enzyme</keyword>
<evidence type="ECO:0000256" key="4">
    <source>
        <dbReference type="ARBA" id="ARBA00023268"/>
    </source>
</evidence>
<dbReference type="OrthoDB" id="4510909at2759"/>
<keyword evidence="3" id="KW-0808">Transferase</keyword>